<feature type="compositionally biased region" description="Basic and acidic residues" evidence="1">
    <location>
        <begin position="91"/>
        <end position="104"/>
    </location>
</feature>
<dbReference type="Proteomes" id="UP001595908">
    <property type="component" value="Unassembled WGS sequence"/>
</dbReference>
<feature type="compositionally biased region" description="Polar residues" evidence="1">
    <location>
        <begin position="244"/>
        <end position="260"/>
    </location>
</feature>
<reference evidence="3" key="1">
    <citation type="journal article" date="2019" name="Int. J. Syst. Evol. Microbiol.">
        <title>The Global Catalogue of Microorganisms (GCM) 10K type strain sequencing project: providing services to taxonomists for standard genome sequencing and annotation.</title>
        <authorList>
            <consortium name="The Broad Institute Genomics Platform"/>
            <consortium name="The Broad Institute Genome Sequencing Center for Infectious Disease"/>
            <person name="Wu L."/>
            <person name="Ma J."/>
        </authorList>
    </citation>
    <scope>NUCLEOTIDE SEQUENCE [LARGE SCALE GENOMIC DNA]</scope>
    <source>
        <strain evidence="3">ICMP 257</strain>
    </source>
</reference>
<keyword evidence="3" id="KW-1185">Reference proteome</keyword>
<dbReference type="GeneID" id="31237792"/>
<evidence type="ECO:0000256" key="1">
    <source>
        <dbReference type="SAM" id="MobiDB-lite"/>
    </source>
</evidence>
<dbReference type="RefSeq" id="WP_157841666.1">
    <property type="nucleotide sequence ID" value="NZ_JBFAGR010000008.1"/>
</dbReference>
<name>A0ABV9V5A8_STRAZ</name>
<dbReference type="EMBL" id="JBHSJE010000002">
    <property type="protein sequence ID" value="MFC4978678.1"/>
    <property type="molecule type" value="Genomic_DNA"/>
</dbReference>
<sequence>MEAREMWNRHAVLADAFCGADDRVREAQSVFDGAQAERARTLAAFAVTVGSDAAVAELLGLNEREVRLARRTVGKSDARSLAGALLSHPSADARDVDAAKEEVSGKPAPRGGNPAVKVHLETTHPSIPAPRAERLPTRQAAPAAPVGVKEWSHAHDSLLADGWNKGTDAAALAAQLGVGLTQLVSRAQLLYAEGRLAQVRRDRGRHRRLTDEFTRTVETAHDFDRALQSSSSENHSWPPPADNSPGQGETAQYAPYSQGTGVFLPSPVDSTHGNSGYPVQQRWAHDYPAER</sequence>
<accession>A0ABV9V5A8</accession>
<evidence type="ECO:0000313" key="2">
    <source>
        <dbReference type="EMBL" id="MFC4978678.1"/>
    </source>
</evidence>
<comment type="caution">
    <text evidence="2">The sequence shown here is derived from an EMBL/GenBank/DDBJ whole genome shotgun (WGS) entry which is preliminary data.</text>
</comment>
<feature type="region of interest" description="Disordered" evidence="1">
    <location>
        <begin position="90"/>
        <end position="115"/>
    </location>
</feature>
<protein>
    <submittedName>
        <fullName evidence="2">Uncharacterized protein</fullName>
    </submittedName>
</protein>
<gene>
    <name evidence="2" type="ORF">ACFPL4_09880</name>
</gene>
<organism evidence="2 3">
    <name type="scientific">Streptomyces atroolivaceus</name>
    <dbReference type="NCBI Taxonomy" id="66869"/>
    <lineage>
        <taxon>Bacteria</taxon>
        <taxon>Bacillati</taxon>
        <taxon>Actinomycetota</taxon>
        <taxon>Actinomycetes</taxon>
        <taxon>Kitasatosporales</taxon>
        <taxon>Streptomycetaceae</taxon>
        <taxon>Streptomyces</taxon>
    </lineage>
</organism>
<feature type="compositionally biased region" description="Polar residues" evidence="1">
    <location>
        <begin position="268"/>
        <end position="278"/>
    </location>
</feature>
<feature type="region of interest" description="Disordered" evidence="1">
    <location>
        <begin position="226"/>
        <end position="291"/>
    </location>
</feature>
<evidence type="ECO:0000313" key="3">
    <source>
        <dbReference type="Proteomes" id="UP001595908"/>
    </source>
</evidence>
<proteinExistence type="predicted"/>